<keyword evidence="3" id="KW-1185">Reference proteome</keyword>
<organism evidence="2 3">
    <name type="scientific">Motiliproteus coralliicola</name>
    <dbReference type="NCBI Taxonomy" id="2283196"/>
    <lineage>
        <taxon>Bacteria</taxon>
        <taxon>Pseudomonadati</taxon>
        <taxon>Pseudomonadota</taxon>
        <taxon>Gammaproteobacteria</taxon>
        <taxon>Oceanospirillales</taxon>
        <taxon>Oceanospirillaceae</taxon>
        <taxon>Motiliproteus</taxon>
    </lineage>
</organism>
<protein>
    <submittedName>
        <fullName evidence="2">Copper chaperone PCu(A)C</fullName>
    </submittedName>
</protein>
<dbReference type="Pfam" id="PF04314">
    <property type="entry name" value="PCuAC"/>
    <property type="match status" value="1"/>
</dbReference>
<dbReference type="PANTHER" id="PTHR36302:SF1">
    <property type="entry name" value="COPPER CHAPERONE PCU(A)C"/>
    <property type="match status" value="1"/>
</dbReference>
<dbReference type="PANTHER" id="PTHR36302">
    <property type="entry name" value="BLR7088 PROTEIN"/>
    <property type="match status" value="1"/>
</dbReference>
<dbReference type="SUPFAM" id="SSF110087">
    <property type="entry name" value="DR1885-like metal-binding protein"/>
    <property type="match status" value="1"/>
</dbReference>
<feature type="chain" id="PRO_5016900991" evidence="1">
    <location>
        <begin position="19"/>
        <end position="162"/>
    </location>
</feature>
<proteinExistence type="predicted"/>
<evidence type="ECO:0000313" key="3">
    <source>
        <dbReference type="Proteomes" id="UP000253769"/>
    </source>
</evidence>
<dbReference type="RefSeq" id="WP_114696688.1">
    <property type="nucleotide sequence ID" value="NZ_QQOH01000004.1"/>
</dbReference>
<accession>A0A369WEM4</accession>
<evidence type="ECO:0000313" key="2">
    <source>
        <dbReference type="EMBL" id="RDE19066.1"/>
    </source>
</evidence>
<name>A0A369WEM4_9GAMM</name>
<dbReference type="InterPro" id="IPR058248">
    <property type="entry name" value="Lxx211020-like"/>
</dbReference>
<dbReference type="InterPro" id="IPR036182">
    <property type="entry name" value="PCuAC_sf"/>
</dbReference>
<evidence type="ECO:0000256" key="1">
    <source>
        <dbReference type="SAM" id="SignalP"/>
    </source>
</evidence>
<sequence>MKKILVLMASLLALPVMAGEVSNPYLRASAPGAPNSAGFMVISNPTDQELALVRAEADLAKKVELHNHVNDNGVMRMRQVEKIVIPANGQVELKPGGFHVMIMGLNKQLKPGEQESLTLHFSDGSSQTLNVPVKKVQPMMHAGGNKMQHDMAGGMKKEMHKH</sequence>
<keyword evidence="1" id="KW-0732">Signal</keyword>
<dbReference type="InterPro" id="IPR007410">
    <property type="entry name" value="LpqE-like"/>
</dbReference>
<feature type="signal peptide" evidence="1">
    <location>
        <begin position="1"/>
        <end position="18"/>
    </location>
</feature>
<gene>
    <name evidence="2" type="ORF">DV711_15860</name>
</gene>
<dbReference type="EMBL" id="QQOH01000004">
    <property type="protein sequence ID" value="RDE19066.1"/>
    <property type="molecule type" value="Genomic_DNA"/>
</dbReference>
<dbReference type="AlphaFoldDB" id="A0A369WEM4"/>
<comment type="caution">
    <text evidence="2">The sequence shown here is derived from an EMBL/GenBank/DDBJ whole genome shotgun (WGS) entry which is preliminary data.</text>
</comment>
<reference evidence="2 3" key="1">
    <citation type="submission" date="2018-07" db="EMBL/GenBank/DDBJ databases">
        <title>Motiliproteus coralliicola sp. nov., a bacterium isolated from Coral.</title>
        <authorList>
            <person name="Wang G."/>
        </authorList>
    </citation>
    <scope>NUCLEOTIDE SEQUENCE [LARGE SCALE GENOMIC DNA]</scope>
    <source>
        <strain evidence="2 3">C34</strain>
    </source>
</reference>
<dbReference type="Proteomes" id="UP000253769">
    <property type="component" value="Unassembled WGS sequence"/>
</dbReference>
<dbReference type="OrthoDB" id="9796962at2"/>
<dbReference type="Gene3D" id="2.60.40.1890">
    <property type="entry name" value="PCu(A)C copper chaperone"/>
    <property type="match status" value="1"/>
</dbReference>